<dbReference type="PANTHER" id="PTHR21404:SF3">
    <property type="entry name" value="SMALL RNA 2'-O-METHYLTRANSFERASE"/>
    <property type="match status" value="1"/>
</dbReference>
<name>A0A9N9DKJ7_9GLOM</name>
<protein>
    <recommendedName>
        <fullName evidence="3">Small RNA 2'-O-methyltransferase</fullName>
        <ecNumber evidence="11">2.1.1.386</ecNumber>
    </recommendedName>
</protein>
<dbReference type="EC" id="2.1.1.386" evidence="11"/>
<dbReference type="SUPFAM" id="SSF53335">
    <property type="entry name" value="S-adenosyl-L-methionine-dependent methyltransferases"/>
    <property type="match status" value="1"/>
</dbReference>
<feature type="region of interest" description="Disordered" evidence="13">
    <location>
        <begin position="386"/>
        <end position="428"/>
    </location>
</feature>
<keyword evidence="8" id="KW-0460">Magnesium</keyword>
<comment type="caution">
    <text evidence="14">The sequence shown here is derived from an EMBL/GenBank/DDBJ whole genome shotgun (WGS) entry which is preliminary data.</text>
</comment>
<evidence type="ECO:0000256" key="11">
    <source>
        <dbReference type="ARBA" id="ARBA00035025"/>
    </source>
</evidence>
<dbReference type="Pfam" id="PF13489">
    <property type="entry name" value="Methyltransf_23"/>
    <property type="match status" value="1"/>
</dbReference>
<evidence type="ECO:0000256" key="12">
    <source>
        <dbReference type="ARBA" id="ARBA00048418"/>
    </source>
</evidence>
<dbReference type="OrthoDB" id="2154311at2759"/>
<keyword evidence="10" id="KW-0943">RNA-mediated gene silencing</keyword>
<comment type="catalytic activity">
    <reaction evidence="12">
        <text>small RNA 3'-end nucleotide + S-adenosyl-L-methionine = small RNA 3'-end 2'-O-methylnucleotide + S-adenosyl-L-homocysteine + H(+)</text>
        <dbReference type="Rhea" id="RHEA:37887"/>
        <dbReference type="Rhea" id="RHEA-COMP:10415"/>
        <dbReference type="Rhea" id="RHEA-COMP:10416"/>
        <dbReference type="ChEBI" id="CHEBI:15378"/>
        <dbReference type="ChEBI" id="CHEBI:57856"/>
        <dbReference type="ChEBI" id="CHEBI:59789"/>
        <dbReference type="ChEBI" id="CHEBI:74896"/>
        <dbReference type="ChEBI" id="CHEBI:74898"/>
        <dbReference type="EC" id="2.1.1.386"/>
    </reaction>
</comment>
<dbReference type="InterPro" id="IPR029063">
    <property type="entry name" value="SAM-dependent_MTases_sf"/>
</dbReference>
<evidence type="ECO:0000313" key="15">
    <source>
        <dbReference type="Proteomes" id="UP000789831"/>
    </source>
</evidence>
<dbReference type="GO" id="GO:0001510">
    <property type="term" value="P:RNA methylation"/>
    <property type="evidence" value="ECO:0007669"/>
    <property type="project" value="InterPro"/>
</dbReference>
<evidence type="ECO:0000256" key="7">
    <source>
        <dbReference type="ARBA" id="ARBA00022723"/>
    </source>
</evidence>
<dbReference type="GO" id="GO:0030422">
    <property type="term" value="P:siRNA processing"/>
    <property type="evidence" value="ECO:0007669"/>
    <property type="project" value="TreeGrafter"/>
</dbReference>
<keyword evidence="5" id="KW-0808">Transferase</keyword>
<dbReference type="InterPro" id="IPR026610">
    <property type="entry name" value="Hen1"/>
</dbReference>
<proteinExistence type="inferred from homology"/>
<dbReference type="Gene3D" id="3.40.50.150">
    <property type="entry name" value="Vaccinia Virus protein VP39"/>
    <property type="match status" value="1"/>
</dbReference>
<dbReference type="GO" id="GO:0003723">
    <property type="term" value="F:RNA binding"/>
    <property type="evidence" value="ECO:0007669"/>
    <property type="project" value="UniProtKB-KW"/>
</dbReference>
<accession>A0A9N9DKJ7</accession>
<evidence type="ECO:0000256" key="10">
    <source>
        <dbReference type="ARBA" id="ARBA00023158"/>
    </source>
</evidence>
<evidence type="ECO:0000256" key="8">
    <source>
        <dbReference type="ARBA" id="ARBA00022842"/>
    </source>
</evidence>
<keyword evidence="4" id="KW-0489">Methyltransferase</keyword>
<dbReference type="AlphaFoldDB" id="A0A9N9DKJ7"/>
<comment type="cofactor">
    <cofactor evidence="1">
        <name>Mg(2+)</name>
        <dbReference type="ChEBI" id="CHEBI:18420"/>
    </cofactor>
</comment>
<evidence type="ECO:0000256" key="1">
    <source>
        <dbReference type="ARBA" id="ARBA00001946"/>
    </source>
</evidence>
<evidence type="ECO:0000256" key="6">
    <source>
        <dbReference type="ARBA" id="ARBA00022691"/>
    </source>
</evidence>
<evidence type="ECO:0000256" key="3">
    <source>
        <dbReference type="ARBA" id="ARBA00021330"/>
    </source>
</evidence>
<keyword evidence="15" id="KW-1185">Reference proteome</keyword>
<feature type="compositionally biased region" description="Polar residues" evidence="13">
    <location>
        <begin position="400"/>
        <end position="424"/>
    </location>
</feature>
<dbReference type="EMBL" id="CAJVPL010004182">
    <property type="protein sequence ID" value="CAG8644239.1"/>
    <property type="molecule type" value="Genomic_DNA"/>
</dbReference>
<dbReference type="GO" id="GO:0046872">
    <property type="term" value="F:metal ion binding"/>
    <property type="evidence" value="ECO:0007669"/>
    <property type="project" value="UniProtKB-KW"/>
</dbReference>
<evidence type="ECO:0000313" key="14">
    <source>
        <dbReference type="EMBL" id="CAG8644239.1"/>
    </source>
</evidence>
<keyword evidence="7" id="KW-0479">Metal-binding</keyword>
<evidence type="ECO:0000256" key="2">
    <source>
        <dbReference type="ARBA" id="ARBA00009026"/>
    </source>
</evidence>
<evidence type="ECO:0000256" key="9">
    <source>
        <dbReference type="ARBA" id="ARBA00022884"/>
    </source>
</evidence>
<dbReference type="PANTHER" id="PTHR21404">
    <property type="entry name" value="HEN1"/>
    <property type="match status" value="1"/>
</dbReference>
<evidence type="ECO:0000256" key="5">
    <source>
        <dbReference type="ARBA" id="ARBA00022679"/>
    </source>
</evidence>
<evidence type="ECO:0000256" key="4">
    <source>
        <dbReference type="ARBA" id="ARBA00022603"/>
    </source>
</evidence>
<gene>
    <name evidence="14" type="ORF">AGERDE_LOCUS11121</name>
</gene>
<sequence length="518" mass="59156">MNDNGDKDNEDYTFFNPPLWKQRRCLANEILKKHKITSVLDFGCGEGAFISFLVPSSEEKPIIRLAGLDINLEILQNTLEACRPWEQDYEFLRLSPLTIDIYQGSVDVADRRLCGYEAIVCLEVVEHLDPPVLDKFFEIVLGTYKPKILIVSTPNVEFNKYFPQLKYGTPEATLRNDDHRFEWTRQEFQDWSKAGASKYSYSVEFDGVGRLKSSDHEIGHATQFAFFKDLQVDAKPMHSSFGEYQLVEHIVFPHYDEPEKTYEEIIGEIDYYMQYLCDNPDYNSAAAVAIRNSSSASVTISNNDSIDSNYVNFNELWDIHRIRQVCKSREKLYETLNACPYFTVIDSELIQVHKEYKLDAEPQDEINNDLKGSGFFNDDEDGCCYSESSNQSNEYECDSNRSSVSSSTQILEESDNGPSAYTWDTNDDNLSHTQAWDIDEDNTSPSQTTWDIDEIRASNMQTNDGNLSSSSTIQNSPTITISNITATIESLQISAKTKDEKGIDKEDIFKICHIQTSN</sequence>
<dbReference type="GO" id="GO:0005737">
    <property type="term" value="C:cytoplasm"/>
    <property type="evidence" value="ECO:0007669"/>
    <property type="project" value="TreeGrafter"/>
</dbReference>
<organism evidence="14 15">
    <name type="scientific">Ambispora gerdemannii</name>
    <dbReference type="NCBI Taxonomy" id="144530"/>
    <lineage>
        <taxon>Eukaryota</taxon>
        <taxon>Fungi</taxon>
        <taxon>Fungi incertae sedis</taxon>
        <taxon>Mucoromycota</taxon>
        <taxon>Glomeromycotina</taxon>
        <taxon>Glomeromycetes</taxon>
        <taxon>Archaeosporales</taxon>
        <taxon>Ambisporaceae</taxon>
        <taxon>Ambispora</taxon>
    </lineage>
</organism>
<dbReference type="Proteomes" id="UP000789831">
    <property type="component" value="Unassembled WGS sequence"/>
</dbReference>
<keyword evidence="6" id="KW-0949">S-adenosyl-L-methionine</keyword>
<dbReference type="GO" id="GO:0005634">
    <property type="term" value="C:nucleus"/>
    <property type="evidence" value="ECO:0007669"/>
    <property type="project" value="TreeGrafter"/>
</dbReference>
<reference evidence="14" key="1">
    <citation type="submission" date="2021-06" db="EMBL/GenBank/DDBJ databases">
        <authorList>
            <person name="Kallberg Y."/>
            <person name="Tangrot J."/>
            <person name="Rosling A."/>
        </authorList>
    </citation>
    <scope>NUCLEOTIDE SEQUENCE</scope>
    <source>
        <strain evidence="14">MT106</strain>
    </source>
</reference>
<comment type="similarity">
    <text evidence="2">Belongs to the methyltransferase superfamily. HEN1 family.</text>
</comment>
<evidence type="ECO:0000256" key="13">
    <source>
        <dbReference type="SAM" id="MobiDB-lite"/>
    </source>
</evidence>
<dbReference type="GO" id="GO:0090486">
    <property type="term" value="F:small RNA 2'-O-methyltransferase activity"/>
    <property type="evidence" value="ECO:0007669"/>
    <property type="project" value="UniProtKB-EC"/>
</dbReference>
<dbReference type="CDD" id="cd02440">
    <property type="entry name" value="AdoMet_MTases"/>
    <property type="match status" value="1"/>
</dbReference>
<keyword evidence="9" id="KW-0694">RNA-binding</keyword>
<feature type="non-terminal residue" evidence="14">
    <location>
        <position position="518"/>
    </location>
</feature>